<sequence>MSTKPTTHKFEYVLSGIELTDKQHATIAAAIAKAVTETVIATPESRISKLIGSLKMDRPNGGMLALIKDQASLVDAFKKEEEIRRTLPAM</sequence>
<protein>
    <submittedName>
        <fullName evidence="2">Uncharacterized protein</fullName>
    </submittedName>
</protein>
<gene>
    <name evidence="2" type="ORF">J1836_007645</name>
    <name evidence="1" type="ORF">J1836_05180</name>
</gene>
<accession>A0A8B0SQ94</accession>
<dbReference type="Proteomes" id="UP000664466">
    <property type="component" value="Unassembled WGS sequence"/>
</dbReference>
<keyword evidence="3" id="KW-1185">Reference proteome</keyword>
<name>A0A8B0SQ94_9GAMM</name>
<dbReference type="EMBL" id="JAFMPM010000006">
    <property type="protein sequence ID" value="MBO0612326.1"/>
    <property type="molecule type" value="Genomic_DNA"/>
</dbReference>
<evidence type="ECO:0000313" key="2">
    <source>
        <dbReference type="EMBL" id="QTX12188.1"/>
    </source>
</evidence>
<evidence type="ECO:0000313" key="1">
    <source>
        <dbReference type="EMBL" id="MBO0612326.1"/>
    </source>
</evidence>
<organism evidence="2">
    <name type="scientific">Thiothrix fructosivorans</name>
    <dbReference type="NCBI Taxonomy" id="111770"/>
    <lineage>
        <taxon>Bacteria</taxon>
        <taxon>Pseudomonadati</taxon>
        <taxon>Pseudomonadota</taxon>
        <taxon>Gammaproteobacteria</taxon>
        <taxon>Thiotrichales</taxon>
        <taxon>Thiotrichaceae</taxon>
        <taxon>Thiothrix</taxon>
    </lineage>
</organism>
<reference evidence="1 3" key="1">
    <citation type="submission" date="2021-03" db="EMBL/GenBank/DDBJ databases">
        <title>Draft genome and methylome analysis of Thiotrix fructosivoruns ATCC 49748.</title>
        <authorList>
            <person name="Fomenkov A."/>
            <person name="Grabovich M.Y."/>
            <person name="Roberts R.J."/>
        </authorList>
    </citation>
    <scope>NUCLEOTIDE SEQUENCE [LARGE SCALE GENOMIC DNA]</scope>
    <source>
        <strain evidence="1 3">ATCC 49748</strain>
    </source>
</reference>
<dbReference type="EMBL" id="CP072748">
    <property type="protein sequence ID" value="QTX12188.1"/>
    <property type="molecule type" value="Genomic_DNA"/>
</dbReference>
<dbReference type="RefSeq" id="WP_207250019.1">
    <property type="nucleotide sequence ID" value="NZ_JAFMPM010000006.1"/>
</dbReference>
<dbReference type="AlphaFoldDB" id="A0A8B0SQ94"/>
<evidence type="ECO:0000313" key="3">
    <source>
        <dbReference type="Proteomes" id="UP000664466"/>
    </source>
</evidence>
<proteinExistence type="predicted"/>
<reference evidence="2" key="2">
    <citation type="submission" date="2021-04" db="EMBL/GenBank/DDBJ databases">
        <title>Complete Genome and methylome analysis of Thiothrix fructosivorans ATCC 49748.</title>
        <authorList>
            <person name="Fomenkov A."/>
            <person name="Sun L."/>
            <person name="Vincze T."/>
            <person name="Grabovich M.Y."/>
            <person name="Roberts R.J."/>
        </authorList>
    </citation>
    <scope>NUCLEOTIDE SEQUENCE</scope>
    <source>
        <strain evidence="2">ATCC 49748</strain>
    </source>
</reference>